<name>A0A0R2XGF2_9BACT</name>
<protein>
    <submittedName>
        <fullName evidence="1">Uncharacterized protein</fullName>
    </submittedName>
</protein>
<reference evidence="1 2" key="1">
    <citation type="submission" date="2015-10" db="EMBL/GenBank/DDBJ databases">
        <title>Metagenome-Assembled Genomes uncover a global brackish microbiome.</title>
        <authorList>
            <person name="Hugerth L.W."/>
            <person name="Larsson J."/>
            <person name="Alneberg J."/>
            <person name="Lindh M.V."/>
            <person name="Legrand C."/>
            <person name="Pinhassi J."/>
            <person name="Andersson A.F."/>
        </authorList>
    </citation>
    <scope>NUCLEOTIDE SEQUENCE [LARGE SCALE GENOMIC DNA]</scope>
    <source>
        <strain evidence="1">BACL9 MAG-120820-bin42</strain>
    </source>
</reference>
<dbReference type="EMBL" id="LIDM01000142">
    <property type="protein sequence ID" value="KRP32270.1"/>
    <property type="molecule type" value="Genomic_DNA"/>
</dbReference>
<dbReference type="AlphaFoldDB" id="A0A0R2XGF2"/>
<sequence length="67" mass="7223">MSDGEESTSECAQTGTNFLHRLLSGFGQGVGDDRGEGRFGEKVLAQLAQRAQTVRRQNVANLGRVQS</sequence>
<evidence type="ECO:0000313" key="1">
    <source>
        <dbReference type="EMBL" id="KRP32270.1"/>
    </source>
</evidence>
<dbReference type="Proteomes" id="UP000051557">
    <property type="component" value="Unassembled WGS sequence"/>
</dbReference>
<gene>
    <name evidence="1" type="ORF">ABS32_04335</name>
</gene>
<accession>A0A0R2XGF2</accession>
<organism evidence="1 2">
    <name type="scientific">Verrucomicrobia subdivision 6 bacterium BACL9 MAG-120820-bin42</name>
    <dbReference type="NCBI Taxonomy" id="1655634"/>
    <lineage>
        <taxon>Bacteria</taxon>
        <taxon>Pseudomonadati</taxon>
        <taxon>Verrucomicrobiota</taxon>
        <taxon>Verrucomicrobiia</taxon>
        <taxon>Verrucomicrobiales</taxon>
        <taxon>Verrucomicrobia subdivision 6</taxon>
    </lineage>
</organism>
<proteinExistence type="predicted"/>
<comment type="caution">
    <text evidence="1">The sequence shown here is derived from an EMBL/GenBank/DDBJ whole genome shotgun (WGS) entry which is preliminary data.</text>
</comment>
<evidence type="ECO:0000313" key="2">
    <source>
        <dbReference type="Proteomes" id="UP000051557"/>
    </source>
</evidence>